<reference evidence="5" key="1">
    <citation type="submission" date="2022-10" db="EMBL/GenBank/DDBJ databases">
        <title>The WGS of Solirubrobacter phytolaccae KCTC 29190.</title>
        <authorList>
            <person name="Jiang Z."/>
        </authorList>
    </citation>
    <scope>NUCLEOTIDE SEQUENCE</scope>
    <source>
        <strain evidence="5">KCTC 29190</strain>
    </source>
</reference>
<dbReference type="SUPFAM" id="SSF53335">
    <property type="entry name" value="S-adenosyl-L-methionine-dependent methyltransferases"/>
    <property type="match status" value="1"/>
</dbReference>
<name>A0A9X3ND81_9ACTN</name>
<keyword evidence="3" id="KW-0808">Transferase</keyword>
<dbReference type="Proteomes" id="UP001147653">
    <property type="component" value="Unassembled WGS sequence"/>
</dbReference>
<dbReference type="AlphaFoldDB" id="A0A9X3ND81"/>
<gene>
    <name evidence="5" type="ORF">OJ997_26645</name>
</gene>
<dbReference type="CDD" id="cd02440">
    <property type="entry name" value="AdoMet_MTases"/>
    <property type="match status" value="1"/>
</dbReference>
<evidence type="ECO:0000259" key="4">
    <source>
        <dbReference type="Pfam" id="PF08241"/>
    </source>
</evidence>
<organism evidence="5 6">
    <name type="scientific">Solirubrobacter phytolaccae</name>
    <dbReference type="NCBI Taxonomy" id="1404360"/>
    <lineage>
        <taxon>Bacteria</taxon>
        <taxon>Bacillati</taxon>
        <taxon>Actinomycetota</taxon>
        <taxon>Thermoleophilia</taxon>
        <taxon>Solirubrobacterales</taxon>
        <taxon>Solirubrobacteraceae</taxon>
        <taxon>Solirubrobacter</taxon>
    </lineage>
</organism>
<keyword evidence="2 5" id="KW-0489">Methyltransferase</keyword>
<dbReference type="EMBL" id="JAPDDP010000063">
    <property type="protein sequence ID" value="MDA0183914.1"/>
    <property type="molecule type" value="Genomic_DNA"/>
</dbReference>
<keyword evidence="6" id="KW-1185">Reference proteome</keyword>
<dbReference type="InterPro" id="IPR051052">
    <property type="entry name" value="Diverse_substrate_MTase"/>
</dbReference>
<evidence type="ECO:0000313" key="6">
    <source>
        <dbReference type="Proteomes" id="UP001147653"/>
    </source>
</evidence>
<dbReference type="GO" id="GO:0032259">
    <property type="term" value="P:methylation"/>
    <property type="evidence" value="ECO:0007669"/>
    <property type="project" value="UniProtKB-KW"/>
</dbReference>
<dbReference type="InterPro" id="IPR029063">
    <property type="entry name" value="SAM-dependent_MTases_sf"/>
</dbReference>
<evidence type="ECO:0000313" key="5">
    <source>
        <dbReference type="EMBL" id="MDA0183914.1"/>
    </source>
</evidence>
<accession>A0A9X3ND81</accession>
<dbReference type="RefSeq" id="WP_270028328.1">
    <property type="nucleotide sequence ID" value="NZ_JAPDDP010000063.1"/>
</dbReference>
<dbReference type="PANTHER" id="PTHR44942:SF4">
    <property type="entry name" value="METHYLTRANSFERASE TYPE 11 DOMAIN-CONTAINING PROTEIN"/>
    <property type="match status" value="1"/>
</dbReference>
<dbReference type="InterPro" id="IPR013216">
    <property type="entry name" value="Methyltransf_11"/>
</dbReference>
<dbReference type="Gene3D" id="3.40.50.150">
    <property type="entry name" value="Vaccinia Virus protein VP39"/>
    <property type="match status" value="1"/>
</dbReference>
<dbReference type="GO" id="GO:0008757">
    <property type="term" value="F:S-adenosylmethionine-dependent methyltransferase activity"/>
    <property type="evidence" value="ECO:0007669"/>
    <property type="project" value="InterPro"/>
</dbReference>
<comment type="caution">
    <text evidence="5">The sequence shown here is derived from an EMBL/GenBank/DDBJ whole genome shotgun (WGS) entry which is preliminary data.</text>
</comment>
<comment type="similarity">
    <text evidence="1">Belongs to the methyltransferase superfamily.</text>
</comment>
<evidence type="ECO:0000256" key="3">
    <source>
        <dbReference type="ARBA" id="ARBA00022679"/>
    </source>
</evidence>
<evidence type="ECO:0000256" key="2">
    <source>
        <dbReference type="ARBA" id="ARBA00022603"/>
    </source>
</evidence>
<proteinExistence type="inferred from homology"/>
<evidence type="ECO:0000256" key="1">
    <source>
        <dbReference type="ARBA" id="ARBA00008361"/>
    </source>
</evidence>
<dbReference type="PANTHER" id="PTHR44942">
    <property type="entry name" value="METHYLTRANSF_11 DOMAIN-CONTAINING PROTEIN"/>
    <property type="match status" value="1"/>
</dbReference>
<feature type="domain" description="Methyltransferase type 11" evidence="4">
    <location>
        <begin position="39"/>
        <end position="129"/>
    </location>
</feature>
<sequence>MGFFTTAAGNYDRHIGRYGPALAPELIAAAAIRPGDHVLDVGCGPGALTAALLRHGARVSAIDPSEPFATACAERNPDADVQVGAAEALPFAAATFDAALAQLVLNFMADAEAGVRELARVTKPGGTVAAAVWDYGDGMTILRTFWDAAKTIDPEAGDESQMRYCTPDTLGALWSAFDDARVTEAVVRASYDGFEDLWAPLESGVAPSGAFTVSVSPERRAQLKREFRSRLGVTDDPFELTARAWVVSGRRP</sequence>
<protein>
    <submittedName>
        <fullName evidence="5">Class I SAM-dependent methyltransferase</fullName>
    </submittedName>
</protein>
<dbReference type="Pfam" id="PF08241">
    <property type="entry name" value="Methyltransf_11"/>
    <property type="match status" value="1"/>
</dbReference>